<sequence>MSQSGHPSDLLDDRSLWKTAAYIDGAWVGETPHGTYQLTNPANGAVIAELPRCKEAETDAAIEAAERAFRSWRRTSAQHRADILRRWFDLTIQHKEDLARLITLEEGKPIREARGEIDYAASFMRWFSEEATRVRGDVIPAKLPSQRIVTLRQPIGVCAAITPWNFPAAMITRKATPALAAGCTMVVKPAGETPLTALALAELAERAGVPKGVFSVVTGNDSRAIGGRLTGHDLVRKVTFTGSTGVGRVLLEQSAATIKKCSMELGGNAPAIIFDDADLDVAIEGVMMAKFRNTGQSCIGANRIYVQDGVYDEFARRFTERVRAMKVADGMDEKSDIGPLIGPGAVAKVEEHIADAVSKGARVLCGGERSELGGQFFMPTVLADVPQGAFVACEETFGPVAPLFRFTDQAEVIEMANDTEFGLGSYLFTQNASRIWAVAEQIEAGLVGINTGFISNETAPFGGIKQSGLGREGSHLGIDEFLEAKYLCWAGVEDY</sequence>
<dbReference type="InterPro" id="IPR016162">
    <property type="entry name" value="Ald_DH_N"/>
</dbReference>
<dbReference type="RefSeq" id="WP_188771041.1">
    <property type="nucleotide sequence ID" value="NZ_BMHK01000011.1"/>
</dbReference>
<keyword evidence="7" id="KW-1185">Reference proteome</keyword>
<dbReference type="PANTHER" id="PTHR43353">
    <property type="entry name" value="SUCCINATE-SEMIALDEHYDE DEHYDROGENASE, MITOCHONDRIAL"/>
    <property type="match status" value="1"/>
</dbReference>
<evidence type="ECO:0000313" key="6">
    <source>
        <dbReference type="EMBL" id="GGC01393.1"/>
    </source>
</evidence>
<dbReference type="InterPro" id="IPR010102">
    <property type="entry name" value="Succ_semiAld_DH"/>
</dbReference>
<gene>
    <name evidence="6" type="primary">davD</name>
    <name evidence="6" type="ORF">GCM10011494_19960</name>
</gene>
<evidence type="ECO:0000313" key="7">
    <source>
        <dbReference type="Proteomes" id="UP000608154"/>
    </source>
</evidence>
<feature type="active site" evidence="3">
    <location>
        <position position="264"/>
    </location>
</feature>
<dbReference type="InterPro" id="IPR016161">
    <property type="entry name" value="Ald_DH/histidinol_DH"/>
</dbReference>
<dbReference type="AlphaFoldDB" id="A0A916TS89"/>
<dbReference type="InterPro" id="IPR015590">
    <property type="entry name" value="Aldehyde_DH_dom"/>
</dbReference>
<evidence type="ECO:0000256" key="2">
    <source>
        <dbReference type="ARBA" id="ARBA00023002"/>
    </source>
</evidence>
<dbReference type="GO" id="GO:0009450">
    <property type="term" value="P:gamma-aminobutyric acid catabolic process"/>
    <property type="evidence" value="ECO:0007669"/>
    <property type="project" value="InterPro"/>
</dbReference>
<organism evidence="6 7">
    <name type="scientific">Novosphingobium endophyticum</name>
    <dbReference type="NCBI Taxonomy" id="1955250"/>
    <lineage>
        <taxon>Bacteria</taxon>
        <taxon>Pseudomonadati</taxon>
        <taxon>Pseudomonadota</taxon>
        <taxon>Alphaproteobacteria</taxon>
        <taxon>Sphingomonadales</taxon>
        <taxon>Sphingomonadaceae</taxon>
        <taxon>Novosphingobium</taxon>
    </lineage>
</organism>
<name>A0A916TS89_9SPHN</name>
<dbReference type="Pfam" id="PF00171">
    <property type="entry name" value="Aldedh"/>
    <property type="match status" value="1"/>
</dbReference>
<reference evidence="6" key="2">
    <citation type="submission" date="2020-09" db="EMBL/GenBank/DDBJ databases">
        <authorList>
            <person name="Sun Q."/>
            <person name="Zhou Y."/>
        </authorList>
    </citation>
    <scope>NUCLEOTIDE SEQUENCE</scope>
    <source>
        <strain evidence="6">CGMCC 1.15095</strain>
    </source>
</reference>
<dbReference type="InterPro" id="IPR016163">
    <property type="entry name" value="Ald_DH_C"/>
</dbReference>
<dbReference type="PROSITE" id="PS00070">
    <property type="entry name" value="ALDEHYDE_DEHYDR_CYS"/>
    <property type="match status" value="1"/>
</dbReference>
<dbReference type="CDD" id="cd07103">
    <property type="entry name" value="ALDH_F5_SSADH_GabD"/>
    <property type="match status" value="1"/>
</dbReference>
<dbReference type="InterPro" id="IPR029510">
    <property type="entry name" value="Ald_DH_CS_GLU"/>
</dbReference>
<dbReference type="FunFam" id="3.40.309.10:FF:000004">
    <property type="entry name" value="Succinate-semialdehyde dehydrogenase I"/>
    <property type="match status" value="1"/>
</dbReference>
<protein>
    <submittedName>
        <fullName evidence="6">Glutarate-semialdehyde dehydrogenase DavD</fullName>
    </submittedName>
</protein>
<dbReference type="Proteomes" id="UP000608154">
    <property type="component" value="Unassembled WGS sequence"/>
</dbReference>
<dbReference type="PANTHER" id="PTHR43353:SF5">
    <property type="entry name" value="SUCCINATE-SEMIALDEHYDE DEHYDROGENASE, MITOCHONDRIAL"/>
    <property type="match status" value="1"/>
</dbReference>
<dbReference type="FunFam" id="3.40.605.10:FF:000005">
    <property type="entry name" value="Succinate-semialdehyde dehydrogenase I"/>
    <property type="match status" value="1"/>
</dbReference>
<evidence type="ECO:0000256" key="3">
    <source>
        <dbReference type="PROSITE-ProRule" id="PRU10007"/>
    </source>
</evidence>
<proteinExistence type="inferred from homology"/>
<dbReference type="GO" id="GO:0005829">
    <property type="term" value="C:cytosol"/>
    <property type="evidence" value="ECO:0007669"/>
    <property type="project" value="TreeGrafter"/>
</dbReference>
<feature type="domain" description="Aldehyde dehydrogenase" evidence="5">
    <location>
        <begin position="27"/>
        <end position="486"/>
    </location>
</feature>
<evidence type="ECO:0000256" key="4">
    <source>
        <dbReference type="RuleBase" id="RU003345"/>
    </source>
</evidence>
<dbReference type="SUPFAM" id="SSF53720">
    <property type="entry name" value="ALDH-like"/>
    <property type="match status" value="1"/>
</dbReference>
<reference evidence="6" key="1">
    <citation type="journal article" date="2014" name="Int. J. Syst. Evol. Microbiol.">
        <title>Complete genome sequence of Corynebacterium casei LMG S-19264T (=DSM 44701T), isolated from a smear-ripened cheese.</title>
        <authorList>
            <consortium name="US DOE Joint Genome Institute (JGI-PGF)"/>
            <person name="Walter F."/>
            <person name="Albersmeier A."/>
            <person name="Kalinowski J."/>
            <person name="Ruckert C."/>
        </authorList>
    </citation>
    <scope>NUCLEOTIDE SEQUENCE</scope>
    <source>
        <strain evidence="6">CGMCC 1.15095</strain>
    </source>
</reference>
<dbReference type="GO" id="GO:0004777">
    <property type="term" value="F:succinate-semialdehyde dehydrogenase (NAD+) activity"/>
    <property type="evidence" value="ECO:0007669"/>
    <property type="project" value="TreeGrafter"/>
</dbReference>
<comment type="similarity">
    <text evidence="1 4">Belongs to the aldehyde dehydrogenase family.</text>
</comment>
<accession>A0A916TS89</accession>
<dbReference type="Gene3D" id="3.40.605.10">
    <property type="entry name" value="Aldehyde Dehydrogenase, Chain A, domain 1"/>
    <property type="match status" value="1"/>
</dbReference>
<comment type="caution">
    <text evidence="6">The sequence shown here is derived from an EMBL/GenBank/DDBJ whole genome shotgun (WGS) entry which is preliminary data.</text>
</comment>
<evidence type="ECO:0000256" key="1">
    <source>
        <dbReference type="ARBA" id="ARBA00009986"/>
    </source>
</evidence>
<dbReference type="NCBIfam" id="TIGR01780">
    <property type="entry name" value="SSADH"/>
    <property type="match status" value="1"/>
</dbReference>
<keyword evidence="2 4" id="KW-0560">Oxidoreductase</keyword>
<dbReference type="InterPro" id="IPR016160">
    <property type="entry name" value="Ald_DH_CS_CYS"/>
</dbReference>
<evidence type="ECO:0000259" key="5">
    <source>
        <dbReference type="Pfam" id="PF00171"/>
    </source>
</evidence>
<dbReference type="PROSITE" id="PS00687">
    <property type="entry name" value="ALDEHYDE_DEHYDR_GLU"/>
    <property type="match status" value="1"/>
</dbReference>
<dbReference type="Gene3D" id="3.40.309.10">
    <property type="entry name" value="Aldehyde Dehydrogenase, Chain A, domain 2"/>
    <property type="match status" value="1"/>
</dbReference>
<dbReference type="InterPro" id="IPR050740">
    <property type="entry name" value="Aldehyde_DH_Superfamily"/>
</dbReference>
<dbReference type="EMBL" id="BMHK01000011">
    <property type="protein sequence ID" value="GGC01393.1"/>
    <property type="molecule type" value="Genomic_DNA"/>
</dbReference>